<feature type="transmembrane region" description="Helical" evidence="9">
    <location>
        <begin position="221"/>
        <end position="245"/>
    </location>
</feature>
<evidence type="ECO:0000256" key="5">
    <source>
        <dbReference type="ARBA" id="ARBA00022597"/>
    </source>
</evidence>
<dbReference type="InterPro" id="IPR011701">
    <property type="entry name" value="MFS"/>
</dbReference>
<keyword evidence="5" id="KW-0762">Sugar transport</keyword>
<evidence type="ECO:0000313" key="11">
    <source>
        <dbReference type="EMBL" id="SHM35123.1"/>
    </source>
</evidence>
<evidence type="ECO:0000256" key="3">
    <source>
        <dbReference type="ARBA" id="ARBA00022448"/>
    </source>
</evidence>
<evidence type="ECO:0000256" key="9">
    <source>
        <dbReference type="SAM" id="Phobius"/>
    </source>
</evidence>
<organism evidence="11 12">
    <name type="scientific">Roseibium suaedae</name>
    <dbReference type="NCBI Taxonomy" id="735517"/>
    <lineage>
        <taxon>Bacteria</taxon>
        <taxon>Pseudomonadati</taxon>
        <taxon>Pseudomonadota</taxon>
        <taxon>Alphaproteobacteria</taxon>
        <taxon>Hyphomicrobiales</taxon>
        <taxon>Stappiaceae</taxon>
        <taxon>Roseibium</taxon>
    </lineage>
</organism>
<dbReference type="Pfam" id="PF07690">
    <property type="entry name" value="MFS_1"/>
    <property type="match status" value="1"/>
</dbReference>
<protein>
    <submittedName>
        <fullName evidence="11">Predicted arabinose efflux permease, MFS family</fullName>
    </submittedName>
</protein>
<comment type="subcellular location">
    <subcellularLocation>
        <location evidence="1">Cell membrane</location>
        <topology evidence="1">Multi-pass membrane protein</topology>
    </subcellularLocation>
</comment>
<name>A0A1M7I3I2_9HYPH</name>
<dbReference type="STRING" id="735517.SAMN05444272_2414"/>
<dbReference type="OrthoDB" id="1491684at2"/>
<dbReference type="RefSeq" id="WP_073013342.1">
    <property type="nucleotide sequence ID" value="NZ_FRBW01000002.1"/>
</dbReference>
<dbReference type="InterPro" id="IPR020846">
    <property type="entry name" value="MFS_dom"/>
</dbReference>
<evidence type="ECO:0000256" key="7">
    <source>
        <dbReference type="ARBA" id="ARBA00022989"/>
    </source>
</evidence>
<dbReference type="Gene3D" id="1.20.1250.20">
    <property type="entry name" value="MFS general substrate transporter like domains"/>
    <property type="match status" value="2"/>
</dbReference>
<keyword evidence="12" id="KW-1185">Reference proteome</keyword>
<dbReference type="AlphaFoldDB" id="A0A1M7I3I2"/>
<dbReference type="GO" id="GO:0005886">
    <property type="term" value="C:plasma membrane"/>
    <property type="evidence" value="ECO:0007669"/>
    <property type="project" value="UniProtKB-SubCell"/>
</dbReference>
<dbReference type="Proteomes" id="UP000186002">
    <property type="component" value="Unassembled WGS sequence"/>
</dbReference>
<dbReference type="PANTHER" id="PTHR23535">
    <property type="entry name" value="SUGAR EFFLUX TRANSPORTER A-RELATED"/>
    <property type="match status" value="1"/>
</dbReference>
<feature type="domain" description="Major facilitator superfamily (MFS) profile" evidence="10">
    <location>
        <begin position="13"/>
        <end position="398"/>
    </location>
</feature>
<feature type="transmembrane region" description="Helical" evidence="9">
    <location>
        <begin position="172"/>
        <end position="193"/>
    </location>
</feature>
<comment type="similarity">
    <text evidence="2">Belongs to the major facilitator superfamily. Set transporter family.</text>
</comment>
<evidence type="ECO:0000259" key="10">
    <source>
        <dbReference type="PROSITE" id="PS50850"/>
    </source>
</evidence>
<keyword evidence="7 9" id="KW-1133">Transmembrane helix</keyword>
<dbReference type="InterPro" id="IPR036259">
    <property type="entry name" value="MFS_trans_sf"/>
</dbReference>
<keyword evidence="3" id="KW-0813">Transport</keyword>
<accession>A0A1M7I3I2</accession>
<evidence type="ECO:0000313" key="12">
    <source>
        <dbReference type="Proteomes" id="UP000186002"/>
    </source>
</evidence>
<keyword evidence="8 9" id="KW-0472">Membrane</keyword>
<feature type="transmembrane region" description="Helical" evidence="9">
    <location>
        <begin position="82"/>
        <end position="100"/>
    </location>
</feature>
<evidence type="ECO:0000256" key="8">
    <source>
        <dbReference type="ARBA" id="ARBA00023136"/>
    </source>
</evidence>
<dbReference type="SUPFAM" id="SSF103473">
    <property type="entry name" value="MFS general substrate transporter"/>
    <property type="match status" value="1"/>
</dbReference>
<evidence type="ECO:0000256" key="2">
    <source>
        <dbReference type="ARBA" id="ARBA00006523"/>
    </source>
</evidence>
<evidence type="ECO:0000256" key="4">
    <source>
        <dbReference type="ARBA" id="ARBA00022475"/>
    </source>
</evidence>
<feature type="transmembrane region" description="Helical" evidence="9">
    <location>
        <begin position="148"/>
        <end position="166"/>
    </location>
</feature>
<dbReference type="GO" id="GO:0022857">
    <property type="term" value="F:transmembrane transporter activity"/>
    <property type="evidence" value="ECO:0007669"/>
    <property type="project" value="InterPro"/>
</dbReference>
<feature type="transmembrane region" description="Helical" evidence="9">
    <location>
        <begin position="106"/>
        <end position="127"/>
    </location>
</feature>
<evidence type="ECO:0000256" key="1">
    <source>
        <dbReference type="ARBA" id="ARBA00004651"/>
    </source>
</evidence>
<evidence type="ECO:0000256" key="6">
    <source>
        <dbReference type="ARBA" id="ARBA00022692"/>
    </source>
</evidence>
<feature type="transmembrane region" description="Helical" evidence="9">
    <location>
        <begin position="310"/>
        <end position="333"/>
    </location>
</feature>
<proteinExistence type="inferred from homology"/>
<dbReference type="EMBL" id="FRBW01000002">
    <property type="protein sequence ID" value="SHM35123.1"/>
    <property type="molecule type" value="Genomic_DNA"/>
</dbReference>
<dbReference type="PROSITE" id="PS50850">
    <property type="entry name" value="MFS"/>
    <property type="match status" value="1"/>
</dbReference>
<feature type="transmembrane region" description="Helical" evidence="9">
    <location>
        <begin position="282"/>
        <end position="304"/>
    </location>
</feature>
<dbReference type="PANTHER" id="PTHR23535:SF2">
    <property type="entry name" value="SUGAR EFFLUX TRANSPORTER A-RELATED"/>
    <property type="match status" value="1"/>
</dbReference>
<gene>
    <name evidence="11" type="ORF">SAMN05444272_2414</name>
</gene>
<feature type="transmembrane region" description="Helical" evidence="9">
    <location>
        <begin position="340"/>
        <end position="365"/>
    </location>
</feature>
<keyword evidence="6 9" id="KW-0812">Transmembrane</keyword>
<reference evidence="11 12" key="1">
    <citation type="submission" date="2016-11" db="EMBL/GenBank/DDBJ databases">
        <authorList>
            <person name="Jaros S."/>
            <person name="Januszkiewicz K."/>
            <person name="Wedrychowicz H."/>
        </authorList>
    </citation>
    <scope>NUCLEOTIDE SEQUENCE [LARGE SCALE GENOMIC DNA]</scope>
    <source>
        <strain evidence="11 12">DSM 22153</strain>
    </source>
</reference>
<sequence>MFSMYAAAFRHAPIRVCAIAIFFFGFAGAATSPFQSVIAIQEFGLSDAAYSAVILFAAIINVIASVVIGIFSDRLGDYRRALIIVSCFGIAGSGLIYFGANTVSFLIGLLALLPIFGALNSLIFANVRAYSVTLPGNELAGINAAVRAMISLSWVLVPGLVGMVLANAGSMLPAYLISMSACLVCFGLFQFALPRKLPSEGRLKTEIQFLSSLRRVARPGVLVRLLAISLITSMLHVNAAVLPLITTEAAGGTLTDVGIVIGIVAVLEIVFIVFWGRMEPKLGSVVSICLGAALYTVYLVLLGLSSSPLHIYALCLISGFGAAAIISLPITYLQELIPDLAGLGSSLISVNLFISAGLSSVLFGFGTYVSGYAGTSMIGGLAGLLGVALVYGLDGRKPAATN</sequence>
<feature type="transmembrane region" description="Helical" evidence="9">
    <location>
        <begin position="371"/>
        <end position="393"/>
    </location>
</feature>
<keyword evidence="4" id="KW-1003">Cell membrane</keyword>
<feature type="transmembrane region" description="Helical" evidence="9">
    <location>
        <begin position="49"/>
        <end position="70"/>
    </location>
</feature>
<feature type="transmembrane region" description="Helical" evidence="9">
    <location>
        <begin position="257"/>
        <end position="275"/>
    </location>
</feature>